<protein>
    <recommendedName>
        <fullName evidence="5">Integral membrane protein</fullName>
    </recommendedName>
</protein>
<evidence type="ECO:0008006" key="5">
    <source>
        <dbReference type="Google" id="ProtNLM"/>
    </source>
</evidence>
<keyword evidence="4" id="KW-1185">Reference proteome</keyword>
<evidence type="ECO:0000313" key="4">
    <source>
        <dbReference type="Proteomes" id="UP001589613"/>
    </source>
</evidence>
<evidence type="ECO:0000313" key="3">
    <source>
        <dbReference type="EMBL" id="MFB9733327.1"/>
    </source>
</evidence>
<comment type="caution">
    <text evidence="3">The sequence shown here is derived from an EMBL/GenBank/DDBJ whole genome shotgun (WGS) entry which is preliminary data.</text>
</comment>
<proteinExistence type="predicted"/>
<feature type="transmembrane region" description="Helical" evidence="2">
    <location>
        <begin position="234"/>
        <end position="254"/>
    </location>
</feature>
<organism evidence="3 4">
    <name type="scientific">Ornithinimicrobium kibberense</name>
    <dbReference type="NCBI Taxonomy" id="282060"/>
    <lineage>
        <taxon>Bacteria</taxon>
        <taxon>Bacillati</taxon>
        <taxon>Actinomycetota</taxon>
        <taxon>Actinomycetes</taxon>
        <taxon>Micrococcales</taxon>
        <taxon>Ornithinimicrobiaceae</taxon>
        <taxon>Ornithinimicrobium</taxon>
    </lineage>
</organism>
<dbReference type="Proteomes" id="UP001589613">
    <property type="component" value="Unassembled WGS sequence"/>
</dbReference>
<feature type="region of interest" description="Disordered" evidence="1">
    <location>
        <begin position="1"/>
        <end position="21"/>
    </location>
</feature>
<sequence>MTTTDTAGTTATRTTGPASRPDRQWWALGRLQVADALRGLTVTALVTLAVLGVMALVARWQGWDVVVMDEVEWSGPPLLVEGGRTILWVSLVVLPISVGIAAVVHAVLATARTRVHVASGATRWQVVLAHLLTVAAMTVYVLVVALVVLLLLGSGPGGAVEILGSETAGGPVPAVVAAVGATVGPMMAAVTITAMFLRWPWWVGTGVLVGFFVVLPMVAGLLPAVGEALDRADAWWGSDLLVAVVLTGVFVGIMRRVPVK</sequence>
<name>A0ABV5V676_9MICO</name>
<feature type="transmembrane region" description="Helical" evidence="2">
    <location>
        <begin position="128"/>
        <end position="152"/>
    </location>
</feature>
<keyword evidence="2" id="KW-0812">Transmembrane</keyword>
<gene>
    <name evidence="3" type="ORF">ACFFN0_14865</name>
</gene>
<dbReference type="EMBL" id="JBHMAX010000028">
    <property type="protein sequence ID" value="MFB9733327.1"/>
    <property type="molecule type" value="Genomic_DNA"/>
</dbReference>
<reference evidence="3 4" key="1">
    <citation type="submission" date="2024-09" db="EMBL/GenBank/DDBJ databases">
        <authorList>
            <person name="Sun Q."/>
            <person name="Mori K."/>
        </authorList>
    </citation>
    <scope>NUCLEOTIDE SEQUENCE [LARGE SCALE GENOMIC DNA]</scope>
    <source>
        <strain evidence="3 4">JCM 12763</strain>
    </source>
</reference>
<evidence type="ECO:0000256" key="1">
    <source>
        <dbReference type="SAM" id="MobiDB-lite"/>
    </source>
</evidence>
<feature type="transmembrane region" description="Helical" evidence="2">
    <location>
        <begin position="86"/>
        <end position="108"/>
    </location>
</feature>
<accession>A0ABV5V676</accession>
<keyword evidence="2" id="KW-1133">Transmembrane helix</keyword>
<dbReference type="RefSeq" id="WP_141338651.1">
    <property type="nucleotide sequence ID" value="NZ_JBHMAX010000028.1"/>
</dbReference>
<keyword evidence="2" id="KW-0472">Membrane</keyword>
<feature type="compositionally biased region" description="Low complexity" evidence="1">
    <location>
        <begin position="1"/>
        <end position="16"/>
    </location>
</feature>
<evidence type="ECO:0000256" key="2">
    <source>
        <dbReference type="SAM" id="Phobius"/>
    </source>
</evidence>
<feature type="transmembrane region" description="Helical" evidence="2">
    <location>
        <begin position="172"/>
        <end position="194"/>
    </location>
</feature>
<feature type="transmembrane region" description="Helical" evidence="2">
    <location>
        <begin position="201"/>
        <end position="222"/>
    </location>
</feature>
<feature type="transmembrane region" description="Helical" evidence="2">
    <location>
        <begin position="40"/>
        <end position="60"/>
    </location>
</feature>